<name>A0ACB8ZSY7_CICIN</name>
<dbReference type="EMBL" id="CM042016">
    <property type="protein sequence ID" value="KAI3700323.1"/>
    <property type="molecule type" value="Genomic_DNA"/>
</dbReference>
<organism evidence="1 2">
    <name type="scientific">Cichorium intybus</name>
    <name type="common">Chicory</name>
    <dbReference type="NCBI Taxonomy" id="13427"/>
    <lineage>
        <taxon>Eukaryota</taxon>
        <taxon>Viridiplantae</taxon>
        <taxon>Streptophyta</taxon>
        <taxon>Embryophyta</taxon>
        <taxon>Tracheophyta</taxon>
        <taxon>Spermatophyta</taxon>
        <taxon>Magnoliopsida</taxon>
        <taxon>eudicotyledons</taxon>
        <taxon>Gunneridae</taxon>
        <taxon>Pentapetalae</taxon>
        <taxon>asterids</taxon>
        <taxon>campanulids</taxon>
        <taxon>Asterales</taxon>
        <taxon>Asteraceae</taxon>
        <taxon>Cichorioideae</taxon>
        <taxon>Cichorieae</taxon>
        <taxon>Cichoriinae</taxon>
        <taxon>Cichorium</taxon>
    </lineage>
</organism>
<keyword evidence="2" id="KW-1185">Reference proteome</keyword>
<gene>
    <name evidence="1" type="ORF">L2E82_44949</name>
</gene>
<evidence type="ECO:0000313" key="2">
    <source>
        <dbReference type="Proteomes" id="UP001055811"/>
    </source>
</evidence>
<reference evidence="2" key="1">
    <citation type="journal article" date="2022" name="Mol. Ecol. Resour.">
        <title>The genomes of chicory, endive, great burdock and yacon provide insights into Asteraceae palaeo-polyploidization history and plant inulin production.</title>
        <authorList>
            <person name="Fan W."/>
            <person name="Wang S."/>
            <person name="Wang H."/>
            <person name="Wang A."/>
            <person name="Jiang F."/>
            <person name="Liu H."/>
            <person name="Zhao H."/>
            <person name="Xu D."/>
            <person name="Zhang Y."/>
        </authorList>
    </citation>
    <scope>NUCLEOTIDE SEQUENCE [LARGE SCALE GENOMIC DNA]</scope>
    <source>
        <strain evidence="2">cv. Punajuju</strain>
    </source>
</reference>
<sequence>MQDSKKGSLPLHHGTNLSKAQCPSTSDAVEKMSRVPYALAIGSIMYAMTCTPPDVLFTLSMVSQYQDNPGKRHWTAVKNILKYLRNTKEKFLVFGGKNELKVSGYSDASFQTDRDDSAVALTKEPKDHGRSRHILRKYHYVRHKVESKDIVVNRVSLEDNLTDPFTKALSKIKHDEHAKSIGMRDDISFSS</sequence>
<comment type="caution">
    <text evidence="1">The sequence shown here is derived from an EMBL/GenBank/DDBJ whole genome shotgun (WGS) entry which is preliminary data.</text>
</comment>
<reference evidence="1 2" key="2">
    <citation type="journal article" date="2022" name="Mol. Ecol. Resour.">
        <title>The genomes of chicory, endive, great burdock and yacon provide insights into Asteraceae paleo-polyploidization history and plant inulin production.</title>
        <authorList>
            <person name="Fan W."/>
            <person name="Wang S."/>
            <person name="Wang H."/>
            <person name="Wang A."/>
            <person name="Jiang F."/>
            <person name="Liu H."/>
            <person name="Zhao H."/>
            <person name="Xu D."/>
            <person name="Zhang Y."/>
        </authorList>
    </citation>
    <scope>NUCLEOTIDE SEQUENCE [LARGE SCALE GENOMIC DNA]</scope>
    <source>
        <strain evidence="2">cv. Punajuju</strain>
        <tissue evidence="1">Leaves</tissue>
    </source>
</reference>
<accession>A0ACB8ZSY7</accession>
<dbReference type="Proteomes" id="UP001055811">
    <property type="component" value="Linkage Group LG08"/>
</dbReference>
<proteinExistence type="predicted"/>
<evidence type="ECO:0000313" key="1">
    <source>
        <dbReference type="EMBL" id="KAI3700323.1"/>
    </source>
</evidence>
<protein>
    <submittedName>
        <fullName evidence="1">Uncharacterized protein</fullName>
    </submittedName>
</protein>